<dbReference type="Proteomes" id="UP000694621">
    <property type="component" value="Unplaced"/>
</dbReference>
<accession>A0A8B9RM29</accession>
<dbReference type="PANTHER" id="PTHR38706">
    <property type="entry name" value="SI:CH211-198C19.1-RELATED"/>
    <property type="match status" value="1"/>
</dbReference>
<proteinExistence type="predicted"/>
<dbReference type="PANTHER" id="PTHR38706:SF2">
    <property type="match status" value="1"/>
</dbReference>
<organism evidence="1 2">
    <name type="scientific">Astyanax mexicanus</name>
    <name type="common">Blind cave fish</name>
    <name type="synonym">Astyanax fasciatus mexicanus</name>
    <dbReference type="NCBI Taxonomy" id="7994"/>
    <lineage>
        <taxon>Eukaryota</taxon>
        <taxon>Metazoa</taxon>
        <taxon>Chordata</taxon>
        <taxon>Craniata</taxon>
        <taxon>Vertebrata</taxon>
        <taxon>Euteleostomi</taxon>
        <taxon>Actinopterygii</taxon>
        <taxon>Neopterygii</taxon>
        <taxon>Teleostei</taxon>
        <taxon>Ostariophysi</taxon>
        <taxon>Characiformes</taxon>
        <taxon>Characoidei</taxon>
        <taxon>Acestrorhamphidae</taxon>
        <taxon>Acestrorhamphinae</taxon>
        <taxon>Astyanax</taxon>
    </lineage>
</organism>
<dbReference type="Ensembl" id="ENSAMXT00005056806.1">
    <property type="protein sequence ID" value="ENSAMXP00005052501.1"/>
    <property type="gene ID" value="ENSAMXG00005023624.1"/>
</dbReference>
<reference evidence="1" key="1">
    <citation type="submission" date="2025-08" db="UniProtKB">
        <authorList>
            <consortium name="Ensembl"/>
        </authorList>
    </citation>
    <scope>IDENTIFICATION</scope>
</reference>
<protein>
    <submittedName>
        <fullName evidence="1">Wu:fc75a09</fullName>
    </submittedName>
</protein>
<name>A0A8B9RM29_ASTMX</name>
<evidence type="ECO:0000313" key="1">
    <source>
        <dbReference type="Ensembl" id="ENSAMXP00005052501.1"/>
    </source>
</evidence>
<sequence>MVRIVQTLNGMPQLRESGFGLPWPRHGLKLLYWFSTRCISFDGNNEMVSRCNPRRGHFGFHYFNNTPDQDGLILLPDEELPYYMVGNLFSPGANRLPGYVREDRALNNGNKDRIIISLDDEMVDRVYVTSHIDDSEFDIDSTFRISRGLLTSIRRHQDVDDFLSEMDFHRRPAHPVQHVHVEVAPIRIRAAAAQVNRNPGFWETYCTIL</sequence>
<dbReference type="AlphaFoldDB" id="A0A8B9RM29"/>
<evidence type="ECO:0000313" key="2">
    <source>
        <dbReference type="Proteomes" id="UP000694621"/>
    </source>
</evidence>